<sequence length="467" mass="48653">MAYYGSGTEVDAAALLNLAPTIANVTVSDLSDLGAQTGDTERITRPAFSTDTPAGPTANSAVGSEWFEARSTENQGDPGTTDNYFFFTATAADGFLIDLTSLKYDFWVSDAGGGATTAAAEGFVSVNGGEFVSFGSITATDNLGMGVSAPVASADLDLSSIKGAQSVEIRIGIGYSEGNAFSISGFMQGIQLDGAIVPNTFPLVITQNETNPANYDFVWESKDGFLYDLVSSTDLASPISTWAVWEGNEDIDGTAPENSLSNIPGGSDSKRFFAMVEKTPPPLLEEDFDLDDGGFTAPLIAGVTEGTLWEWGTADSDNSFGVSVSGSCWAVGLGSWDGGNGDAGFYDISNASNATTTYLRSTPIDLSGIAGAELSFSEAIDAEDGDVAEVYLIDANDAIIGEGPIHTATLSGMSTSYSWAAANGGTPIALPAAAMEQTVRIEWRFTGSGTDYLGWYIDDVVVRQTTP</sequence>
<dbReference type="RefSeq" id="WP_377047433.1">
    <property type="nucleotide sequence ID" value="NZ_JBHLZH010000002.1"/>
</dbReference>
<dbReference type="EMBL" id="BMXI01000001">
    <property type="protein sequence ID" value="GHC41821.1"/>
    <property type="molecule type" value="Genomic_DNA"/>
</dbReference>
<name>A0A918TBP8_9BACT</name>
<evidence type="ECO:0000313" key="2">
    <source>
        <dbReference type="Proteomes" id="UP000644507"/>
    </source>
</evidence>
<protein>
    <submittedName>
        <fullName evidence="1">Uncharacterized protein</fullName>
    </submittedName>
</protein>
<dbReference type="Proteomes" id="UP000644507">
    <property type="component" value="Unassembled WGS sequence"/>
</dbReference>
<evidence type="ECO:0000313" key="1">
    <source>
        <dbReference type="EMBL" id="GHC41821.1"/>
    </source>
</evidence>
<proteinExistence type="predicted"/>
<organism evidence="1 2">
    <name type="scientific">Roseibacillus persicicus</name>
    <dbReference type="NCBI Taxonomy" id="454148"/>
    <lineage>
        <taxon>Bacteria</taxon>
        <taxon>Pseudomonadati</taxon>
        <taxon>Verrucomicrobiota</taxon>
        <taxon>Verrucomicrobiia</taxon>
        <taxon>Verrucomicrobiales</taxon>
        <taxon>Verrucomicrobiaceae</taxon>
        <taxon>Roseibacillus</taxon>
    </lineage>
</organism>
<keyword evidence="2" id="KW-1185">Reference proteome</keyword>
<reference evidence="1" key="2">
    <citation type="submission" date="2020-09" db="EMBL/GenBank/DDBJ databases">
        <authorList>
            <person name="Sun Q."/>
            <person name="Kim S."/>
        </authorList>
    </citation>
    <scope>NUCLEOTIDE SEQUENCE</scope>
    <source>
        <strain evidence="1">KCTC 12988</strain>
    </source>
</reference>
<comment type="caution">
    <text evidence="1">The sequence shown here is derived from an EMBL/GenBank/DDBJ whole genome shotgun (WGS) entry which is preliminary data.</text>
</comment>
<gene>
    <name evidence="1" type="ORF">GCM10007100_03360</name>
</gene>
<reference evidence="1" key="1">
    <citation type="journal article" date="2014" name="Int. J. Syst. Evol. Microbiol.">
        <title>Complete genome sequence of Corynebacterium casei LMG S-19264T (=DSM 44701T), isolated from a smear-ripened cheese.</title>
        <authorList>
            <consortium name="US DOE Joint Genome Institute (JGI-PGF)"/>
            <person name="Walter F."/>
            <person name="Albersmeier A."/>
            <person name="Kalinowski J."/>
            <person name="Ruckert C."/>
        </authorList>
    </citation>
    <scope>NUCLEOTIDE SEQUENCE</scope>
    <source>
        <strain evidence="1">KCTC 12988</strain>
    </source>
</reference>
<accession>A0A918TBP8</accession>
<dbReference type="AlphaFoldDB" id="A0A918TBP8"/>